<sequence>MAAAFNFPGVYVEEIAHGLRPIEGAPTAITAFVGRALRGPEGQAVDIFSFADYERQFGGLWLDSAMSYAVRDFFANGGGHAVIVRLFHADAAGSPPRILESGTLRFRAASRGSWADQLELSVSAGAAADAFNLTVTDRAPGGVMEMYENVSLKNGARRVDLMLKGVSALVQWAGANLDADATAPALPALPSLPAGGLTVPPVAGSASDGTPLTADDFLDPDCGLRALDQLYARNSLFNLLVIPPYNTAGNIDDTVTTAAIACCELRRAMLLLDAPAEWRDPVQAASQFPGRFHALSPNAALYFPRVDMPNPLRGNRIESFAAAGVVAGAFARNDAQRGVWKAPAGLEVVMAGVTAPSVPVTDGENGQLNALGINCLRSFAGRGNVVWGARTLRGGDDLGDPFKYVPVRRTALFIEESLYRGLQWVAFEPNDESLWAQIRYNAGDFMNRLFTQGAFQGSAARDAYLVRCDAATTTPDDAVRGMVNLMVGFAPLRPADFVVLTLQLPVGAGLM</sequence>
<dbReference type="Pfam" id="PF17482">
    <property type="entry name" value="Phage_sheath_1C"/>
    <property type="match status" value="1"/>
</dbReference>
<gene>
    <name evidence="4" type="ORF">E4L98_02565</name>
</gene>
<dbReference type="InterPro" id="IPR020287">
    <property type="entry name" value="Tail_sheath_C"/>
</dbReference>
<comment type="similarity">
    <text evidence="1">Belongs to the myoviridae tail sheath protein family.</text>
</comment>
<evidence type="ECO:0000259" key="3">
    <source>
        <dbReference type="Pfam" id="PF17482"/>
    </source>
</evidence>
<organism evidence="4 5">
    <name type="scientific">Duganella callida</name>
    <dbReference type="NCBI Taxonomy" id="2561932"/>
    <lineage>
        <taxon>Bacteria</taxon>
        <taxon>Pseudomonadati</taxon>
        <taxon>Pseudomonadota</taxon>
        <taxon>Betaproteobacteria</taxon>
        <taxon>Burkholderiales</taxon>
        <taxon>Oxalobacteraceae</taxon>
        <taxon>Telluria group</taxon>
        <taxon>Duganella</taxon>
    </lineage>
</organism>
<dbReference type="PANTHER" id="PTHR35861">
    <property type="match status" value="1"/>
</dbReference>
<evidence type="ECO:0000313" key="5">
    <source>
        <dbReference type="Proteomes" id="UP000297729"/>
    </source>
</evidence>
<dbReference type="Proteomes" id="UP000297729">
    <property type="component" value="Unassembled WGS sequence"/>
</dbReference>
<dbReference type="Pfam" id="PF04984">
    <property type="entry name" value="Phage_sheath_1"/>
    <property type="match status" value="1"/>
</dbReference>
<dbReference type="RefSeq" id="WP_135200006.1">
    <property type="nucleotide sequence ID" value="NZ_SPVG01000025.1"/>
</dbReference>
<dbReference type="OrthoDB" id="9767864at2"/>
<dbReference type="PANTHER" id="PTHR35861:SF1">
    <property type="entry name" value="PHAGE TAIL SHEATH PROTEIN"/>
    <property type="match status" value="1"/>
</dbReference>
<keyword evidence="5" id="KW-1185">Reference proteome</keyword>
<evidence type="ECO:0000256" key="1">
    <source>
        <dbReference type="ARBA" id="ARBA00008005"/>
    </source>
</evidence>
<proteinExistence type="inferred from homology"/>
<reference evidence="4 5" key="1">
    <citation type="submission" date="2019-03" db="EMBL/GenBank/DDBJ databases">
        <title>Draft Genome Sequence of Duganella callidus sp. nov., a Novel Duganella Species Isolated from Cultivated Soil.</title>
        <authorList>
            <person name="Raths R."/>
            <person name="Peta V."/>
            <person name="Bucking H."/>
        </authorList>
    </citation>
    <scope>NUCLEOTIDE SEQUENCE [LARGE SCALE GENOMIC DNA]</scope>
    <source>
        <strain evidence="4 5">DN04</strain>
    </source>
</reference>
<evidence type="ECO:0000313" key="4">
    <source>
        <dbReference type="EMBL" id="TFW30159.1"/>
    </source>
</evidence>
<dbReference type="AlphaFoldDB" id="A0A4Y9SXS6"/>
<feature type="domain" description="Tail sheath protein C-terminal" evidence="3">
    <location>
        <begin position="400"/>
        <end position="503"/>
    </location>
</feature>
<protein>
    <submittedName>
        <fullName evidence="4">Phage tail sheath family protein</fullName>
    </submittedName>
</protein>
<comment type="caution">
    <text evidence="4">The sequence shown here is derived from an EMBL/GenBank/DDBJ whole genome shotgun (WGS) entry which is preliminary data.</text>
</comment>
<dbReference type="EMBL" id="SPVG01000025">
    <property type="protein sequence ID" value="TFW30159.1"/>
    <property type="molecule type" value="Genomic_DNA"/>
</dbReference>
<name>A0A4Y9SXS6_9BURK</name>
<evidence type="ECO:0000259" key="2">
    <source>
        <dbReference type="Pfam" id="PF04984"/>
    </source>
</evidence>
<dbReference type="InterPro" id="IPR052042">
    <property type="entry name" value="Tail_sheath_structural"/>
</dbReference>
<dbReference type="InterPro" id="IPR035089">
    <property type="entry name" value="Phage_sheath_subtilisin"/>
</dbReference>
<accession>A0A4Y9SXS6</accession>
<dbReference type="Gene3D" id="3.40.50.11780">
    <property type="match status" value="2"/>
</dbReference>
<feature type="domain" description="Tail sheath protein subtilisin-like" evidence="2">
    <location>
        <begin position="237"/>
        <end position="392"/>
    </location>
</feature>